<evidence type="ECO:0000256" key="5">
    <source>
        <dbReference type="ARBA" id="ARBA00023204"/>
    </source>
</evidence>
<evidence type="ECO:0000256" key="3">
    <source>
        <dbReference type="ARBA" id="ARBA00022763"/>
    </source>
</evidence>
<feature type="compositionally biased region" description="Low complexity" evidence="7">
    <location>
        <begin position="295"/>
        <end position="309"/>
    </location>
</feature>
<keyword evidence="3" id="KW-0227">DNA damage</keyword>
<dbReference type="GO" id="GO:0033063">
    <property type="term" value="C:Rad51B-Rad51C-Rad51D-XRCC2 complex"/>
    <property type="evidence" value="ECO:0007669"/>
    <property type="project" value="TreeGrafter"/>
</dbReference>
<keyword evidence="6" id="KW-0539">Nucleus</keyword>
<feature type="compositionally biased region" description="Acidic residues" evidence="7">
    <location>
        <begin position="400"/>
        <end position="409"/>
    </location>
</feature>
<dbReference type="GO" id="GO:0005657">
    <property type="term" value="C:replication fork"/>
    <property type="evidence" value="ECO:0007669"/>
    <property type="project" value="TreeGrafter"/>
</dbReference>
<reference evidence="9 10" key="1">
    <citation type="journal article" date="2023" name="Elife">
        <title>Identification of key yeast species and microbe-microbe interactions impacting larval growth of Drosophila in the wild.</title>
        <authorList>
            <person name="Mure A."/>
            <person name="Sugiura Y."/>
            <person name="Maeda R."/>
            <person name="Honda K."/>
            <person name="Sakurai N."/>
            <person name="Takahashi Y."/>
            <person name="Watada M."/>
            <person name="Katoh T."/>
            <person name="Gotoh A."/>
            <person name="Gotoh Y."/>
            <person name="Taniguchi I."/>
            <person name="Nakamura K."/>
            <person name="Hayashi T."/>
            <person name="Katayama T."/>
            <person name="Uemura T."/>
            <person name="Hattori Y."/>
        </authorList>
    </citation>
    <scope>NUCLEOTIDE SEQUENCE [LARGE SCALE GENOMIC DNA]</scope>
    <source>
        <strain evidence="9 10">KH-74</strain>
    </source>
</reference>
<evidence type="ECO:0000256" key="2">
    <source>
        <dbReference type="ARBA" id="ARBA00022741"/>
    </source>
</evidence>
<dbReference type="SUPFAM" id="SSF52540">
    <property type="entry name" value="P-loop containing nucleoside triphosphate hydrolases"/>
    <property type="match status" value="1"/>
</dbReference>
<feature type="domain" description="RecA family profile 1" evidence="8">
    <location>
        <begin position="14"/>
        <end position="196"/>
    </location>
</feature>
<dbReference type="Proteomes" id="UP001377567">
    <property type="component" value="Unassembled WGS sequence"/>
</dbReference>
<dbReference type="InterPro" id="IPR052093">
    <property type="entry name" value="HR_Repair_Mediator"/>
</dbReference>
<gene>
    <name evidence="9" type="ORF">DAKH74_019620</name>
</gene>
<sequence length="409" mass="42959">MSFGVPLSQLIVERPAPLSTRLPELDRALGTGGLEGGSIYEVYGPPGVGKTRLGADLVREFLARGSGTGTTGRALWCDTGVPAPLGEMRDVAASPAVFHVRLERFTELLVFFMKLVAADAAEHYGLVVIDGFSQLVVDHVNNLASRQRDSAPQQQHLQQQRHSLHEWKCRDLTLLFSTMTKYAVQHNCTVVLLDDCMNTAYQTDLPANLEETYEIVADGSNFFVSGGSGSGSGSTNLGGSGTNAARGGSARHVQALRSALVANAGVGSRDSTWEVFLRGRVGLLWDWAPAKGEAAAAGARGARPNQAGASDATPNQASGKSRAPDRVRVAIVYTDLGADTAASGTGRRAGLPRVVQLPLVSAPPRPPPPSEPSALSETPTQTTPVLSAATAPSQSSEVVGDSEDEDEPL</sequence>
<comment type="subcellular location">
    <subcellularLocation>
        <location evidence="1">Nucleus</location>
    </subcellularLocation>
</comment>
<dbReference type="InterPro" id="IPR020588">
    <property type="entry name" value="RecA_ATP-bd"/>
</dbReference>
<accession>A0AAV5RXH4</accession>
<dbReference type="PANTHER" id="PTHR46239">
    <property type="entry name" value="DNA REPAIR PROTEIN RAD51 HOMOLOG 3 RAD51C"/>
    <property type="match status" value="1"/>
</dbReference>
<evidence type="ECO:0000256" key="1">
    <source>
        <dbReference type="ARBA" id="ARBA00004123"/>
    </source>
</evidence>
<evidence type="ECO:0000313" key="10">
    <source>
        <dbReference type="Proteomes" id="UP001377567"/>
    </source>
</evidence>
<evidence type="ECO:0000256" key="6">
    <source>
        <dbReference type="ARBA" id="ARBA00023242"/>
    </source>
</evidence>
<dbReference type="GO" id="GO:0033065">
    <property type="term" value="C:Rad51C-XRCC3 complex"/>
    <property type="evidence" value="ECO:0007669"/>
    <property type="project" value="TreeGrafter"/>
</dbReference>
<keyword evidence="4" id="KW-0067">ATP-binding</keyword>
<dbReference type="GO" id="GO:0005524">
    <property type="term" value="F:ATP binding"/>
    <property type="evidence" value="ECO:0007669"/>
    <property type="project" value="UniProtKB-KW"/>
</dbReference>
<keyword evidence="10" id="KW-1185">Reference proteome</keyword>
<dbReference type="GO" id="GO:0007131">
    <property type="term" value="P:reciprocal meiotic recombination"/>
    <property type="evidence" value="ECO:0007669"/>
    <property type="project" value="TreeGrafter"/>
</dbReference>
<keyword evidence="2" id="KW-0547">Nucleotide-binding</keyword>
<evidence type="ECO:0000313" key="9">
    <source>
        <dbReference type="EMBL" id="GMM55346.1"/>
    </source>
</evidence>
<dbReference type="GO" id="GO:0000707">
    <property type="term" value="P:meiotic DNA recombinase assembly"/>
    <property type="evidence" value="ECO:0007669"/>
    <property type="project" value="TreeGrafter"/>
</dbReference>
<proteinExistence type="predicted"/>
<organism evidence="9 10">
    <name type="scientific">Maudiozyma humilis</name>
    <name type="common">Sour dough yeast</name>
    <name type="synonym">Kazachstania humilis</name>
    <dbReference type="NCBI Taxonomy" id="51915"/>
    <lineage>
        <taxon>Eukaryota</taxon>
        <taxon>Fungi</taxon>
        <taxon>Dikarya</taxon>
        <taxon>Ascomycota</taxon>
        <taxon>Saccharomycotina</taxon>
        <taxon>Saccharomycetes</taxon>
        <taxon>Saccharomycetales</taxon>
        <taxon>Saccharomycetaceae</taxon>
        <taxon>Maudiozyma</taxon>
    </lineage>
</organism>
<dbReference type="PROSITE" id="PS50162">
    <property type="entry name" value="RECA_2"/>
    <property type="match status" value="1"/>
</dbReference>
<evidence type="ECO:0000256" key="4">
    <source>
        <dbReference type="ARBA" id="ARBA00022840"/>
    </source>
</evidence>
<name>A0AAV5RXH4_MAUHU</name>
<dbReference type="EMBL" id="BTGD01000005">
    <property type="protein sequence ID" value="GMM55346.1"/>
    <property type="molecule type" value="Genomic_DNA"/>
</dbReference>
<dbReference type="Gene3D" id="3.40.50.300">
    <property type="entry name" value="P-loop containing nucleotide triphosphate hydrolases"/>
    <property type="match status" value="1"/>
</dbReference>
<feature type="region of interest" description="Disordered" evidence="7">
    <location>
        <begin position="357"/>
        <end position="409"/>
    </location>
</feature>
<protein>
    <submittedName>
        <fullName evidence="9">DNA-dependent ATPase</fullName>
    </submittedName>
</protein>
<dbReference type="AlphaFoldDB" id="A0AAV5RXH4"/>
<evidence type="ECO:0000256" key="7">
    <source>
        <dbReference type="SAM" id="MobiDB-lite"/>
    </source>
</evidence>
<dbReference type="PANTHER" id="PTHR46239:SF1">
    <property type="entry name" value="DNA REPAIR PROTEIN RAD51 HOMOLOG 3"/>
    <property type="match status" value="1"/>
</dbReference>
<dbReference type="GO" id="GO:0140664">
    <property type="term" value="F:ATP-dependent DNA damage sensor activity"/>
    <property type="evidence" value="ECO:0007669"/>
    <property type="project" value="InterPro"/>
</dbReference>
<comment type="caution">
    <text evidence="9">The sequence shown here is derived from an EMBL/GenBank/DDBJ whole genome shotgun (WGS) entry which is preliminary data.</text>
</comment>
<dbReference type="GO" id="GO:0008821">
    <property type="term" value="F:crossover junction DNA endonuclease activity"/>
    <property type="evidence" value="ECO:0007669"/>
    <property type="project" value="TreeGrafter"/>
</dbReference>
<feature type="region of interest" description="Disordered" evidence="7">
    <location>
        <begin position="295"/>
        <end position="324"/>
    </location>
</feature>
<dbReference type="GO" id="GO:0000400">
    <property type="term" value="F:four-way junction DNA binding"/>
    <property type="evidence" value="ECO:0007669"/>
    <property type="project" value="TreeGrafter"/>
</dbReference>
<dbReference type="InterPro" id="IPR027417">
    <property type="entry name" value="P-loop_NTPase"/>
</dbReference>
<keyword evidence="5" id="KW-0234">DNA repair</keyword>
<feature type="compositionally biased region" description="Pro residues" evidence="7">
    <location>
        <begin position="361"/>
        <end position="371"/>
    </location>
</feature>
<evidence type="ECO:0000259" key="8">
    <source>
        <dbReference type="PROSITE" id="PS50162"/>
    </source>
</evidence>